<reference evidence="1" key="2">
    <citation type="submission" date="2020-09" db="EMBL/GenBank/DDBJ databases">
        <authorList>
            <person name="Sun Q."/>
            <person name="Zhou Y."/>
        </authorList>
    </citation>
    <scope>NUCLEOTIDE SEQUENCE</scope>
    <source>
        <strain evidence="1">CGMCC 1.15454</strain>
    </source>
</reference>
<evidence type="ECO:0000313" key="2">
    <source>
        <dbReference type="Proteomes" id="UP000621492"/>
    </source>
</evidence>
<name>A0A9W5TZ59_9BACI</name>
<accession>A0A9W5TZ59</accession>
<reference evidence="1" key="1">
    <citation type="journal article" date="2014" name="Int. J. Syst. Evol. Microbiol.">
        <title>Complete genome sequence of Corynebacterium casei LMG S-19264T (=DSM 44701T), isolated from a smear-ripened cheese.</title>
        <authorList>
            <consortium name="US DOE Joint Genome Institute (JGI-PGF)"/>
            <person name="Walter F."/>
            <person name="Albersmeier A."/>
            <person name="Kalinowski J."/>
            <person name="Ruckert C."/>
        </authorList>
    </citation>
    <scope>NUCLEOTIDE SEQUENCE</scope>
    <source>
        <strain evidence="1">CGMCC 1.15454</strain>
    </source>
</reference>
<dbReference type="Proteomes" id="UP000621492">
    <property type="component" value="Unassembled WGS sequence"/>
</dbReference>
<protein>
    <recommendedName>
        <fullName evidence="3">YhzD-like protein</fullName>
    </recommendedName>
</protein>
<dbReference type="Pfam" id="PF14120">
    <property type="entry name" value="YhzD"/>
    <property type="match status" value="1"/>
</dbReference>
<evidence type="ECO:0008006" key="3">
    <source>
        <dbReference type="Google" id="ProtNLM"/>
    </source>
</evidence>
<evidence type="ECO:0000313" key="1">
    <source>
        <dbReference type="EMBL" id="GGB51467.1"/>
    </source>
</evidence>
<comment type="caution">
    <text evidence="1">The sequence shown here is derived from an EMBL/GenBank/DDBJ whole genome shotgun (WGS) entry which is preliminary data.</text>
</comment>
<keyword evidence="2" id="KW-1185">Reference proteome</keyword>
<dbReference type="EMBL" id="BMJD01000029">
    <property type="protein sequence ID" value="GGB51467.1"/>
    <property type="molecule type" value="Genomic_DNA"/>
</dbReference>
<organism evidence="1 2">
    <name type="scientific">Lentibacillus populi</name>
    <dbReference type="NCBI Taxonomy" id="1827502"/>
    <lineage>
        <taxon>Bacteria</taxon>
        <taxon>Bacillati</taxon>
        <taxon>Bacillota</taxon>
        <taxon>Bacilli</taxon>
        <taxon>Bacillales</taxon>
        <taxon>Bacillaceae</taxon>
        <taxon>Lentibacillus</taxon>
    </lineage>
</organism>
<dbReference type="AlphaFoldDB" id="A0A9W5TZ59"/>
<gene>
    <name evidence="1" type="primary">yhzD</name>
    <name evidence="1" type="ORF">GCM10011409_31280</name>
</gene>
<dbReference type="InterPro" id="IPR025544">
    <property type="entry name" value="YhzD"/>
</dbReference>
<sequence>MRTYVLTVFAKNGDKLLDESFTAENDNEAKKVGEARLAEEGYSEHTHRCVSPEAKLILFHR</sequence>
<dbReference type="RefSeq" id="WP_088049647.1">
    <property type="nucleotide sequence ID" value="NZ_BMJD01000029.1"/>
</dbReference>
<proteinExistence type="predicted"/>